<reference evidence="2" key="1">
    <citation type="submission" date="2020-01" db="EMBL/GenBank/DDBJ databases">
        <authorList>
            <person name="Seo Y.L."/>
        </authorList>
    </citation>
    <scope>NUCLEOTIDE SEQUENCE</scope>
    <source>
        <strain evidence="2">R11</strain>
    </source>
</reference>
<accession>A0A965ZE41</accession>
<dbReference type="AlphaFoldDB" id="A0A965ZE41"/>
<feature type="signal peptide" evidence="1">
    <location>
        <begin position="1"/>
        <end position="19"/>
    </location>
</feature>
<feature type="chain" id="PRO_5037240668" evidence="1">
    <location>
        <begin position="20"/>
        <end position="203"/>
    </location>
</feature>
<dbReference type="Proteomes" id="UP000638732">
    <property type="component" value="Unassembled WGS sequence"/>
</dbReference>
<evidence type="ECO:0000313" key="3">
    <source>
        <dbReference type="Proteomes" id="UP000638732"/>
    </source>
</evidence>
<organism evidence="2 3">
    <name type="scientific">Mucilaginibacter agri</name>
    <dbReference type="NCBI Taxonomy" id="2695265"/>
    <lineage>
        <taxon>Bacteria</taxon>
        <taxon>Pseudomonadati</taxon>
        <taxon>Bacteroidota</taxon>
        <taxon>Sphingobacteriia</taxon>
        <taxon>Sphingobacteriales</taxon>
        <taxon>Sphingobacteriaceae</taxon>
        <taxon>Mucilaginibacter</taxon>
    </lineage>
</organism>
<dbReference type="Pfam" id="PF14127">
    <property type="entry name" value="DUF4294"/>
    <property type="match status" value="1"/>
</dbReference>
<comment type="caution">
    <text evidence="2">The sequence shown here is derived from an EMBL/GenBank/DDBJ whole genome shotgun (WGS) entry which is preliminary data.</text>
</comment>
<dbReference type="RefSeq" id="WP_166584557.1">
    <property type="nucleotide sequence ID" value="NZ_WWEO01000038.1"/>
</dbReference>
<keyword evidence="3" id="KW-1185">Reference proteome</keyword>
<keyword evidence="1" id="KW-0732">Signal</keyword>
<dbReference type="InterPro" id="IPR025636">
    <property type="entry name" value="DUF4294"/>
</dbReference>
<sequence length="203" mass="23284">MKFFTFLMLLCCFAGFANAQTDLPHPKLGKNDTIKTYMTVLDGELVPWTVTPEVKIVDTRIFASEADRQAYYRLKYNVMKVLPYARFASQRYAQLQRDLATTGDKGKQKEMINACETQIKELFNREIKNLTINQGEVLIKLVSRETGTTSFAMAKDLKGGFHAFMFQSVARIFGHNLKESYDPTTERDIETILHDAGYTSYLY</sequence>
<gene>
    <name evidence="2" type="ORF">GSY63_04105</name>
</gene>
<proteinExistence type="predicted"/>
<reference evidence="2" key="2">
    <citation type="submission" date="2020-10" db="EMBL/GenBank/DDBJ databases">
        <title>Mucilaginibacter sp. nov., isolated from soil.</title>
        <authorList>
            <person name="Jeon C.O."/>
        </authorList>
    </citation>
    <scope>NUCLEOTIDE SEQUENCE</scope>
    <source>
        <strain evidence="2">R11</strain>
    </source>
</reference>
<dbReference type="EMBL" id="WWEO01000038">
    <property type="protein sequence ID" value="NCD68533.1"/>
    <property type="molecule type" value="Genomic_DNA"/>
</dbReference>
<name>A0A965ZE41_9SPHI</name>
<protein>
    <submittedName>
        <fullName evidence="2">DUF4294 domain-containing protein</fullName>
    </submittedName>
</protein>
<evidence type="ECO:0000313" key="2">
    <source>
        <dbReference type="EMBL" id="NCD68533.1"/>
    </source>
</evidence>
<evidence type="ECO:0000256" key="1">
    <source>
        <dbReference type="SAM" id="SignalP"/>
    </source>
</evidence>